<evidence type="ECO:0000313" key="2">
    <source>
        <dbReference type="EMBL" id="AEI46375.1"/>
    </source>
</evidence>
<keyword evidence="2" id="KW-0489">Methyltransferase</keyword>
<gene>
    <name evidence="2" type="ordered locus">KNP414_07890</name>
</gene>
<name>F8FIZ7_PAEMK</name>
<dbReference type="SUPFAM" id="SSF53335">
    <property type="entry name" value="S-adenosyl-L-methionine-dependent methyltransferases"/>
    <property type="match status" value="1"/>
</dbReference>
<dbReference type="Proteomes" id="UP000006620">
    <property type="component" value="Chromosome"/>
</dbReference>
<dbReference type="KEGG" id="pms:KNP414_07890"/>
<dbReference type="Gene3D" id="2.20.130.10">
    <property type="entry name" value="CAC2371-like domains"/>
    <property type="match status" value="1"/>
</dbReference>
<dbReference type="CDD" id="cd02440">
    <property type="entry name" value="AdoMet_MTases"/>
    <property type="match status" value="1"/>
</dbReference>
<dbReference type="InterPro" id="IPR029063">
    <property type="entry name" value="SAM-dependent_MTases_sf"/>
</dbReference>
<dbReference type="EMBL" id="CP002869">
    <property type="protein sequence ID" value="AEI46375.1"/>
    <property type="molecule type" value="Genomic_DNA"/>
</dbReference>
<dbReference type="InterPro" id="IPR041698">
    <property type="entry name" value="Methyltransf_25"/>
</dbReference>
<dbReference type="Gene3D" id="3.40.50.150">
    <property type="entry name" value="Vaccinia Virus protein VP39"/>
    <property type="match status" value="1"/>
</dbReference>
<dbReference type="HOGENOM" id="CLU_069129_7_2_9"/>
<accession>F8FIZ7</accession>
<protein>
    <submittedName>
        <fullName evidence="2">Methyltransferase type 12</fullName>
    </submittedName>
</protein>
<dbReference type="PATRIC" id="fig|1036673.3.peg.7362"/>
<proteinExistence type="predicted"/>
<dbReference type="AlphaFoldDB" id="F8FIZ7"/>
<organism evidence="2 3">
    <name type="scientific">Paenibacillus mucilaginosus (strain KNP414)</name>
    <dbReference type="NCBI Taxonomy" id="1036673"/>
    <lineage>
        <taxon>Bacteria</taxon>
        <taxon>Bacillati</taxon>
        <taxon>Bacillota</taxon>
        <taxon>Bacilli</taxon>
        <taxon>Bacillales</taxon>
        <taxon>Paenibacillaceae</taxon>
        <taxon>Paenibacillus</taxon>
    </lineage>
</organism>
<dbReference type="GO" id="GO:0008168">
    <property type="term" value="F:methyltransferase activity"/>
    <property type="evidence" value="ECO:0007669"/>
    <property type="project" value="UniProtKB-KW"/>
</dbReference>
<feature type="domain" description="Methyltransferase" evidence="1">
    <location>
        <begin position="51"/>
        <end position="146"/>
    </location>
</feature>
<evidence type="ECO:0000259" key="1">
    <source>
        <dbReference type="Pfam" id="PF13649"/>
    </source>
</evidence>
<reference evidence="2 3" key="2">
    <citation type="journal article" date="2013" name="Genome Announc.">
        <title>Genome Sequence of Growth-Improving Paenibacillus mucilaginosus Strain KNP414.</title>
        <authorList>
            <person name="Lu J.J."/>
            <person name="Wang J.F."/>
            <person name="Hu X.F."/>
        </authorList>
    </citation>
    <scope>NUCLEOTIDE SEQUENCE [LARGE SCALE GENOMIC DNA]</scope>
    <source>
        <strain evidence="2 3">KNP414</strain>
    </source>
</reference>
<dbReference type="GO" id="GO:0032259">
    <property type="term" value="P:methylation"/>
    <property type="evidence" value="ECO:0007669"/>
    <property type="project" value="UniProtKB-KW"/>
</dbReference>
<evidence type="ECO:0000313" key="3">
    <source>
        <dbReference type="Proteomes" id="UP000006620"/>
    </source>
</evidence>
<sequence length="264" mass="29696">MIIHGGMPYMSLGAYGTLCTEVYDLTKPVGQSIGGDLEYYKERLRTCRGRILKAMCGSGRLLIPLAEAGLAVDGIDESPQMLASCQGRCEERGLTPRLFQGKLQELSLSCLYEAIIVPAGSFLLIEDREESVDVLRRFHDHLMPGGRLILDLEMPDLQSLKTGSTGMSTFPHPDGTVITMESRTVEADLFRQVVVTHLRYEKWRQGSLVASELQRLALRWFGIEEFRMLLENTGFSKVTVSADYEYGRAPSHHRQIFTYEANRN</sequence>
<dbReference type="Pfam" id="PF13649">
    <property type="entry name" value="Methyltransf_25"/>
    <property type="match status" value="1"/>
</dbReference>
<keyword evidence="2" id="KW-0808">Transferase</keyword>
<reference evidence="3" key="1">
    <citation type="submission" date="2011-06" db="EMBL/GenBank/DDBJ databases">
        <title>Complete genome sequence of Paenibacillus mucilaginosus KNP414.</title>
        <authorList>
            <person name="Wang J."/>
            <person name="Hu S."/>
            <person name="Hu X."/>
            <person name="Zhang B."/>
            <person name="Dong D."/>
            <person name="Zhang S."/>
            <person name="Zhao K."/>
            <person name="Wu D."/>
        </authorList>
    </citation>
    <scope>NUCLEOTIDE SEQUENCE [LARGE SCALE GENOMIC DNA]</scope>
    <source>
        <strain evidence="3">KNP414</strain>
    </source>
</reference>